<dbReference type="EMBL" id="VDEP01000073">
    <property type="protein sequence ID" value="KAA1133086.1"/>
    <property type="molecule type" value="Genomic_DNA"/>
</dbReference>
<evidence type="ECO:0000313" key="3">
    <source>
        <dbReference type="Proteomes" id="UP000325313"/>
    </source>
</evidence>
<name>A0A5B0S4I5_PUCGR</name>
<sequence>MNTARIAHRHRKLKKKNEAKTAPPGSSTGIERDPLSTCEVLSSNGTLAFDLVPLKRIKTVLIEKLSIPQSPKLDPEETFCAVGHKRM</sequence>
<protein>
    <submittedName>
        <fullName evidence="2">Uncharacterized protein</fullName>
    </submittedName>
</protein>
<evidence type="ECO:0000313" key="2">
    <source>
        <dbReference type="EMBL" id="KAA1133086.1"/>
    </source>
</evidence>
<comment type="caution">
    <text evidence="2">The sequence shown here is derived from an EMBL/GenBank/DDBJ whole genome shotgun (WGS) entry which is preliminary data.</text>
</comment>
<reference evidence="2 3" key="1">
    <citation type="submission" date="2019-05" db="EMBL/GenBank/DDBJ databases">
        <title>Emergence of the Ug99 lineage of the wheat stem rust pathogen through somatic hybridization.</title>
        <authorList>
            <person name="Li F."/>
            <person name="Upadhyaya N.M."/>
            <person name="Sperschneider J."/>
            <person name="Matny O."/>
            <person name="Nguyen-Phuc H."/>
            <person name="Mago R."/>
            <person name="Raley C."/>
            <person name="Miller M.E."/>
            <person name="Silverstein K.A.T."/>
            <person name="Henningsen E."/>
            <person name="Hirsch C.D."/>
            <person name="Visser B."/>
            <person name="Pretorius Z.A."/>
            <person name="Steffenson B.J."/>
            <person name="Schwessinger B."/>
            <person name="Dodds P.N."/>
            <person name="Figueroa M."/>
        </authorList>
    </citation>
    <scope>NUCLEOTIDE SEQUENCE [LARGE SCALE GENOMIC DNA]</scope>
    <source>
        <strain evidence="2 3">Ug99</strain>
    </source>
</reference>
<dbReference type="AlphaFoldDB" id="A0A5B0S4I5"/>
<organism evidence="2 3">
    <name type="scientific">Puccinia graminis f. sp. tritici</name>
    <dbReference type="NCBI Taxonomy" id="56615"/>
    <lineage>
        <taxon>Eukaryota</taxon>
        <taxon>Fungi</taxon>
        <taxon>Dikarya</taxon>
        <taxon>Basidiomycota</taxon>
        <taxon>Pucciniomycotina</taxon>
        <taxon>Pucciniomycetes</taxon>
        <taxon>Pucciniales</taxon>
        <taxon>Pucciniaceae</taxon>
        <taxon>Puccinia</taxon>
    </lineage>
</organism>
<accession>A0A5B0S4I5</accession>
<proteinExistence type="predicted"/>
<evidence type="ECO:0000256" key="1">
    <source>
        <dbReference type="SAM" id="MobiDB-lite"/>
    </source>
</evidence>
<feature type="region of interest" description="Disordered" evidence="1">
    <location>
        <begin position="1"/>
        <end position="33"/>
    </location>
</feature>
<dbReference type="Proteomes" id="UP000325313">
    <property type="component" value="Unassembled WGS sequence"/>
</dbReference>
<feature type="compositionally biased region" description="Basic residues" evidence="1">
    <location>
        <begin position="1"/>
        <end position="17"/>
    </location>
</feature>
<gene>
    <name evidence="2" type="ORF">PGTUg99_011971</name>
</gene>